<feature type="binding site" evidence="7">
    <location>
        <position position="207"/>
    </location>
    <ligand>
        <name>chlorophyll a</name>
        <dbReference type="ChEBI" id="CHEBI:58416"/>
        <label>1</label>
    </ligand>
</feature>
<feature type="signal peptide" evidence="8">
    <location>
        <begin position="1"/>
        <end position="17"/>
    </location>
</feature>
<feature type="binding site" description="axial binding residue" evidence="7">
    <location>
        <position position="102"/>
    </location>
    <ligand>
        <name>chlorophyll a</name>
        <dbReference type="ChEBI" id="CHEBI:58416"/>
        <label>1</label>
    </ligand>
    <ligandPart>
        <name>Mg</name>
        <dbReference type="ChEBI" id="CHEBI:25107"/>
    </ligandPart>
</feature>
<feature type="binding site" evidence="7">
    <location>
        <position position="225"/>
    </location>
    <ligand>
        <name>chlorophyll a</name>
        <dbReference type="ChEBI" id="CHEBI:58416"/>
        <label>1</label>
    </ligand>
</feature>
<keyword evidence="6" id="KW-0934">Plastid</keyword>
<gene>
    <name evidence="9" type="ORF">TrLO_g15565</name>
</gene>
<evidence type="ECO:0000256" key="8">
    <source>
        <dbReference type="SAM" id="SignalP"/>
    </source>
</evidence>
<evidence type="ECO:0000256" key="2">
    <source>
        <dbReference type="ARBA" id="ARBA00004229"/>
    </source>
</evidence>
<dbReference type="GO" id="GO:0016020">
    <property type="term" value="C:membrane"/>
    <property type="evidence" value="ECO:0007669"/>
    <property type="project" value="InterPro"/>
</dbReference>
<dbReference type="InterPro" id="IPR001344">
    <property type="entry name" value="Chloro_AB-bd_pln"/>
</dbReference>
<dbReference type="SUPFAM" id="SSF103511">
    <property type="entry name" value="Chlorophyll a-b binding protein"/>
    <property type="match status" value="1"/>
</dbReference>
<dbReference type="GO" id="GO:0009507">
    <property type="term" value="C:chloroplast"/>
    <property type="evidence" value="ECO:0007669"/>
    <property type="project" value="UniProtKB-SubCell"/>
</dbReference>
<feature type="binding site" evidence="7">
    <location>
        <position position="208"/>
    </location>
    <ligand>
        <name>chlorophyll a</name>
        <dbReference type="ChEBI" id="CHEBI:58416"/>
        <label>1</label>
    </ligand>
</feature>
<feature type="binding site" evidence="7">
    <location>
        <position position="145"/>
    </location>
    <ligand>
        <name>chlorophyll a</name>
        <dbReference type="ChEBI" id="CHEBI:58416"/>
        <label>1</label>
    </ligand>
</feature>
<comment type="subcellular location">
    <subcellularLocation>
        <location evidence="2">Plastid</location>
        <location evidence="2">Chloroplast</location>
    </subcellularLocation>
</comment>
<evidence type="ECO:0000256" key="4">
    <source>
        <dbReference type="ARBA" id="ARBA00022528"/>
    </source>
</evidence>
<keyword evidence="5" id="KW-0602">Photosynthesis</keyword>
<reference evidence="10" key="1">
    <citation type="journal article" date="2023" name="Commun. Biol.">
        <title>Genome analysis of Parmales, the sister group of diatoms, reveals the evolutionary specialization of diatoms from phago-mixotrophs to photoautotrophs.</title>
        <authorList>
            <person name="Ban H."/>
            <person name="Sato S."/>
            <person name="Yoshikawa S."/>
            <person name="Yamada K."/>
            <person name="Nakamura Y."/>
            <person name="Ichinomiya M."/>
            <person name="Sato N."/>
            <person name="Blanc-Mathieu R."/>
            <person name="Endo H."/>
            <person name="Kuwata A."/>
            <person name="Ogata H."/>
        </authorList>
    </citation>
    <scope>NUCLEOTIDE SEQUENCE [LARGE SCALE GENOMIC DNA]</scope>
    <source>
        <strain evidence="10">NIES 3700</strain>
    </source>
</reference>
<sequence length="264" mass="28105">MKFSALLIATVLATASAFTTPLAATRSFTLRSTEETTAVIDNVVGSEAVVEPPAPVLPQKSQALPFMDRPAALDGTLAGDVGFDPLGFASDSPTLLRMREAEIKHARLAMLAAAGWPISELMDKSIAKVFGMAPLVDSADRVPSLLNGGLGKVSPVYWGVCIGLAAAIDLYGMSRKSTDGYTPGDLGFDPLGLYPFSPADRKEMQLKEIKNGRLAMLAVFGFAIQEFTSKIGVVDETPFFFKPITQTLGTYMSDMTNGGYIIPN</sequence>
<accession>A0A9W7EBY8</accession>
<evidence type="ECO:0000256" key="5">
    <source>
        <dbReference type="ARBA" id="ARBA00022531"/>
    </source>
</evidence>
<evidence type="ECO:0000256" key="1">
    <source>
        <dbReference type="ARBA" id="ARBA00004022"/>
    </source>
</evidence>
<dbReference type="Proteomes" id="UP001165122">
    <property type="component" value="Unassembled WGS sequence"/>
</dbReference>
<feature type="binding site" evidence="7">
    <location>
        <position position="213"/>
    </location>
    <ligand>
        <name>chlorophyll a</name>
        <dbReference type="ChEBI" id="CHEBI:58416"/>
        <label>1</label>
    </ligand>
</feature>
<comment type="function">
    <text evidence="1">The light-harvesting complex (LHC) functions as a light receptor, it captures and delivers excitation energy to photosystems with which it is closely associated. Energy is transferred from the carotenoid and chlorophyll C (or B) to chlorophyll A and the photosynthetic reaction centers where it is used to synthesize ATP and reducing power.</text>
</comment>
<evidence type="ECO:0000256" key="6">
    <source>
        <dbReference type="ARBA" id="ARBA00022640"/>
    </source>
</evidence>
<keyword evidence="10" id="KW-1185">Reference proteome</keyword>
<dbReference type="GO" id="GO:0009765">
    <property type="term" value="P:photosynthesis, light harvesting"/>
    <property type="evidence" value="ECO:0007669"/>
    <property type="project" value="InterPro"/>
</dbReference>
<keyword evidence="8" id="KW-0732">Signal</keyword>
<evidence type="ECO:0000256" key="7">
    <source>
        <dbReference type="PIRSR" id="PIRSR601344-1"/>
    </source>
</evidence>
<dbReference type="Gene3D" id="1.10.3460.10">
    <property type="entry name" value="Chlorophyll a/b binding protein domain"/>
    <property type="match status" value="1"/>
</dbReference>
<dbReference type="PANTHER" id="PTHR21649">
    <property type="entry name" value="CHLOROPHYLL A/B BINDING PROTEIN"/>
    <property type="match status" value="1"/>
</dbReference>
<dbReference type="Pfam" id="PF00504">
    <property type="entry name" value="Chloroa_b-bind"/>
    <property type="match status" value="1"/>
</dbReference>
<keyword evidence="4" id="KW-0150">Chloroplast</keyword>
<dbReference type="AlphaFoldDB" id="A0A9W7EBY8"/>
<dbReference type="InterPro" id="IPR022796">
    <property type="entry name" value="Chloroa_b-bind"/>
</dbReference>
<keyword evidence="7" id="KW-0157">Chromophore</keyword>
<dbReference type="EMBL" id="BRXW01000655">
    <property type="protein sequence ID" value="GMH72470.1"/>
    <property type="molecule type" value="Genomic_DNA"/>
</dbReference>
<proteinExistence type="inferred from homology"/>
<feature type="binding site" evidence="7">
    <location>
        <position position="107"/>
    </location>
    <ligand>
        <name>chlorophyll b</name>
        <dbReference type="ChEBI" id="CHEBI:61721"/>
        <label>2</label>
    </ligand>
</feature>
<evidence type="ECO:0000313" key="9">
    <source>
        <dbReference type="EMBL" id="GMH72470.1"/>
    </source>
</evidence>
<keyword evidence="7" id="KW-0148">Chlorophyll</keyword>
<evidence type="ECO:0000313" key="10">
    <source>
        <dbReference type="Proteomes" id="UP001165122"/>
    </source>
</evidence>
<comment type="caution">
    <text evidence="9">The sequence shown here is derived from an EMBL/GenBank/DDBJ whole genome shotgun (WGS) entry which is preliminary data.</text>
</comment>
<dbReference type="OrthoDB" id="423598at2759"/>
<feature type="chain" id="PRO_5040910546" evidence="8">
    <location>
        <begin position="18"/>
        <end position="264"/>
    </location>
</feature>
<feature type="binding site" evidence="7">
    <location>
        <position position="211"/>
    </location>
    <ligand>
        <name>chlorophyll a</name>
        <dbReference type="ChEBI" id="CHEBI:58416"/>
        <label>1</label>
    </ligand>
</feature>
<name>A0A9W7EBY8_9STRA</name>
<protein>
    <submittedName>
        <fullName evidence="9">Uncharacterized protein</fullName>
    </submittedName>
</protein>
<dbReference type="GO" id="GO:0016168">
    <property type="term" value="F:chlorophyll binding"/>
    <property type="evidence" value="ECO:0007669"/>
    <property type="project" value="UniProtKB-KW"/>
</dbReference>
<evidence type="ECO:0000256" key="3">
    <source>
        <dbReference type="ARBA" id="ARBA00005933"/>
    </source>
</evidence>
<comment type="similarity">
    <text evidence="3">Belongs to the fucoxanthin chlorophyll protein family.</text>
</comment>
<feature type="binding site" description="axial binding residue" evidence="7">
    <location>
        <position position="105"/>
    </location>
    <ligand>
        <name>chlorophyll a</name>
        <dbReference type="ChEBI" id="CHEBI:58416"/>
        <label>2</label>
    </ligand>
    <ligandPart>
        <name>Mg</name>
        <dbReference type="ChEBI" id="CHEBI:25107"/>
    </ligandPart>
</feature>
<organism evidence="9 10">
    <name type="scientific">Triparma laevis f. longispina</name>
    <dbReference type="NCBI Taxonomy" id="1714387"/>
    <lineage>
        <taxon>Eukaryota</taxon>
        <taxon>Sar</taxon>
        <taxon>Stramenopiles</taxon>
        <taxon>Ochrophyta</taxon>
        <taxon>Bolidophyceae</taxon>
        <taxon>Parmales</taxon>
        <taxon>Triparmaceae</taxon>
        <taxon>Triparma</taxon>
    </lineage>
</organism>